<name>A0A8S5RG14_9VIRU</name>
<dbReference type="EMBL" id="BK059101">
    <property type="protein sequence ID" value="DAE30017.1"/>
    <property type="molecule type" value="Genomic_DNA"/>
</dbReference>
<protein>
    <submittedName>
        <fullName evidence="1">Uncharacterized protein</fullName>
    </submittedName>
</protein>
<sequence length="167" mass="19345">MGFLKEILRGFTMSTDDMIAESNKGIAEYYKKQEGLNYIEIIFSHKVWGVEREYGEISSVLLFEDRLRFDTKIKGNYRDLLLKNITNIEVLTDTQIEQKSKLGQMMLIGVFAFATKPKTEKIIDRKLVINAKESDIDFSIIIDTVQDSLNVAKKLNKFIEEHKNKTN</sequence>
<accession>A0A8S5RG14</accession>
<evidence type="ECO:0000313" key="1">
    <source>
        <dbReference type="EMBL" id="DAE30017.1"/>
    </source>
</evidence>
<proteinExistence type="predicted"/>
<reference evidence="1" key="1">
    <citation type="journal article" date="2021" name="Proc. Natl. Acad. Sci. U.S.A.">
        <title>A Catalog of Tens of Thousands of Viruses from Human Metagenomes Reveals Hidden Associations with Chronic Diseases.</title>
        <authorList>
            <person name="Tisza M.J."/>
            <person name="Buck C.B."/>
        </authorList>
    </citation>
    <scope>NUCLEOTIDE SEQUENCE</scope>
    <source>
        <strain evidence="1">CtE0n6</strain>
    </source>
</reference>
<organism evidence="1">
    <name type="scientific">virus sp. ctE0n6</name>
    <dbReference type="NCBI Taxonomy" id="2827985"/>
    <lineage>
        <taxon>Viruses</taxon>
    </lineage>
</organism>